<dbReference type="EC" id="2.7.11.1" evidence="1"/>
<dbReference type="SMART" id="SM00220">
    <property type="entry name" value="S_TKc"/>
    <property type="match status" value="1"/>
</dbReference>
<dbReference type="PROSITE" id="PS50011">
    <property type="entry name" value="PROTEIN_KINASE_DOM"/>
    <property type="match status" value="1"/>
</dbReference>
<reference evidence="12" key="2">
    <citation type="journal article" name="BMC Genomics">
        <title>New genome assemblies reveal patterns of domestication and adaptation across Brettanomyces (Dekkera) species.</title>
        <authorList>
            <person name="Roach M.J."/>
            <person name="Borneman A.R."/>
        </authorList>
    </citation>
    <scope>NUCLEOTIDE SEQUENCE</scope>
    <source>
        <strain evidence="12">UCD 2041</strain>
    </source>
</reference>
<evidence type="ECO:0000259" key="11">
    <source>
        <dbReference type="PROSITE" id="PS50011"/>
    </source>
</evidence>
<evidence type="ECO:0000313" key="13">
    <source>
        <dbReference type="Proteomes" id="UP000663131"/>
    </source>
</evidence>
<dbReference type="GeneID" id="64576804"/>
<feature type="domain" description="Protein kinase" evidence="11">
    <location>
        <begin position="236"/>
        <end position="550"/>
    </location>
</feature>
<keyword evidence="2" id="KW-0723">Serine/threonine-protein kinase</keyword>
<dbReference type="GO" id="GO:0005524">
    <property type="term" value="F:ATP binding"/>
    <property type="evidence" value="ECO:0007669"/>
    <property type="project" value="UniProtKB-UniRule"/>
</dbReference>
<gene>
    <name evidence="12" type="ORF">BRETT_004881</name>
</gene>
<dbReference type="SUPFAM" id="SSF56112">
    <property type="entry name" value="Protein kinase-like (PK-like)"/>
    <property type="match status" value="1"/>
</dbReference>
<protein>
    <recommendedName>
        <fullName evidence="1">non-specific serine/threonine protein kinase</fullName>
        <ecNumber evidence="1">2.7.11.1</ecNumber>
    </recommendedName>
</protein>
<dbReference type="GO" id="GO:0030447">
    <property type="term" value="P:filamentous growth"/>
    <property type="evidence" value="ECO:0007669"/>
    <property type="project" value="UniProtKB-ARBA"/>
</dbReference>
<dbReference type="RefSeq" id="XP_041136721.1">
    <property type="nucleotide sequence ID" value="XM_041283369.1"/>
</dbReference>
<evidence type="ECO:0000256" key="1">
    <source>
        <dbReference type="ARBA" id="ARBA00012513"/>
    </source>
</evidence>
<dbReference type="KEGG" id="bbrx:BRETT_004881"/>
<comment type="catalytic activity">
    <reaction evidence="8">
        <text>L-seryl-[protein] + ATP = O-phospho-L-seryl-[protein] + ADP + H(+)</text>
        <dbReference type="Rhea" id="RHEA:17989"/>
        <dbReference type="Rhea" id="RHEA-COMP:9863"/>
        <dbReference type="Rhea" id="RHEA-COMP:11604"/>
        <dbReference type="ChEBI" id="CHEBI:15378"/>
        <dbReference type="ChEBI" id="CHEBI:29999"/>
        <dbReference type="ChEBI" id="CHEBI:30616"/>
        <dbReference type="ChEBI" id="CHEBI:83421"/>
        <dbReference type="ChEBI" id="CHEBI:456216"/>
        <dbReference type="EC" id="2.7.11.1"/>
    </reaction>
</comment>
<keyword evidence="5" id="KW-0418">Kinase</keyword>
<dbReference type="PANTHER" id="PTHR24343">
    <property type="entry name" value="SERINE/THREONINE KINASE"/>
    <property type="match status" value="1"/>
</dbReference>
<evidence type="ECO:0000256" key="7">
    <source>
        <dbReference type="ARBA" id="ARBA00047899"/>
    </source>
</evidence>
<dbReference type="InterPro" id="IPR000719">
    <property type="entry name" value="Prot_kinase_dom"/>
</dbReference>
<dbReference type="Pfam" id="PF00069">
    <property type="entry name" value="Pkinase"/>
    <property type="match status" value="2"/>
</dbReference>
<dbReference type="GO" id="GO:0004674">
    <property type="term" value="F:protein serine/threonine kinase activity"/>
    <property type="evidence" value="ECO:0007669"/>
    <property type="project" value="UniProtKB-KW"/>
</dbReference>
<feature type="compositionally biased region" description="Basic and acidic residues" evidence="10">
    <location>
        <begin position="152"/>
        <end position="162"/>
    </location>
</feature>
<evidence type="ECO:0000256" key="6">
    <source>
        <dbReference type="ARBA" id="ARBA00022840"/>
    </source>
</evidence>
<feature type="compositionally biased region" description="Acidic residues" evidence="10">
    <location>
        <begin position="198"/>
        <end position="207"/>
    </location>
</feature>
<keyword evidence="4 9" id="KW-0547">Nucleotide-binding</keyword>
<feature type="binding site" evidence="9">
    <location>
        <position position="266"/>
    </location>
    <ligand>
        <name>ATP</name>
        <dbReference type="ChEBI" id="CHEBI:30616"/>
    </ligand>
</feature>
<feature type="compositionally biased region" description="Polar residues" evidence="10">
    <location>
        <begin position="44"/>
        <end position="59"/>
    </location>
</feature>
<dbReference type="EMBL" id="CP063135">
    <property type="protein sequence ID" value="QOU20228.1"/>
    <property type="molecule type" value="Genomic_DNA"/>
</dbReference>
<proteinExistence type="predicted"/>
<dbReference type="Proteomes" id="UP000663131">
    <property type="component" value="Chromosome 7"/>
</dbReference>
<dbReference type="AlphaFoldDB" id="A0A871R8X3"/>
<dbReference type="Gene3D" id="1.10.510.10">
    <property type="entry name" value="Transferase(Phosphotransferase) domain 1"/>
    <property type="match status" value="1"/>
</dbReference>
<comment type="catalytic activity">
    <reaction evidence="7">
        <text>L-threonyl-[protein] + ATP = O-phospho-L-threonyl-[protein] + ADP + H(+)</text>
        <dbReference type="Rhea" id="RHEA:46608"/>
        <dbReference type="Rhea" id="RHEA-COMP:11060"/>
        <dbReference type="Rhea" id="RHEA-COMP:11605"/>
        <dbReference type="ChEBI" id="CHEBI:15378"/>
        <dbReference type="ChEBI" id="CHEBI:30013"/>
        <dbReference type="ChEBI" id="CHEBI:30616"/>
        <dbReference type="ChEBI" id="CHEBI:61977"/>
        <dbReference type="ChEBI" id="CHEBI:456216"/>
        <dbReference type="EC" id="2.7.11.1"/>
    </reaction>
</comment>
<dbReference type="PANTHER" id="PTHR24343:SF137">
    <property type="entry name" value="SERINE_THREONINE-PROTEIN KINASE HRK1"/>
    <property type="match status" value="1"/>
</dbReference>
<feature type="region of interest" description="Disordered" evidence="10">
    <location>
        <begin position="1"/>
        <end position="59"/>
    </location>
</feature>
<keyword evidence="6 9" id="KW-0067">ATP-binding</keyword>
<dbReference type="PROSITE" id="PS00108">
    <property type="entry name" value="PROTEIN_KINASE_ST"/>
    <property type="match status" value="1"/>
</dbReference>
<evidence type="ECO:0000256" key="2">
    <source>
        <dbReference type="ARBA" id="ARBA00022527"/>
    </source>
</evidence>
<sequence length="636" mass="71480">MPANIIKKLFGSHKGSRSSSVSSSESSSHSSQPHQSNDFVTEPTAVSTSDKTEGANQEQVKLTVPYSQKMVKGNSGSINTVIGSMAGSLANVSIISTGDESFVSTAESTSSGSSVSKSVHSGMKLRRFLGGRARRRRRMAVKKRFESIGQKIEERHTERKESLNNVLERSQKNRQQRRRAVLDALKISDGKGKQSESEEKESDDEADEVKNKRSEQEILVQLSSKYGEVCHEKDNDMKEFVLGQGAGGAVILVKRSTDGHMFAVKKFKKQNMNETAYDYKKKLNHEYEISAALFHPNVIHTYDLLKSTDEKFFAIVMDYCPYDFFALVMSGLLTRKETYCYFKQILKGVSFLHHNGFAHRDLKLDNCVITKDGILKLIDYGSVAIFDPVSVRKLQSRAKLLETATNDEELHDIAVKQQKEEENGTESEASYSIIKATGVAGSDPYLAPECLKMASYDPRAADIWSVAIIYCCIILHRFPWKLARGSDIAYSAFIAAPSEKIDAKGKKHVYGPNRLLRAIPSKSRNVIRNMLALDPKKRYTIDDCLNDSFVDETSECSVIWNDVEKKYVVKLGEGHKHHLISRREVEKTLEEKKKLKKEKKLEVPKNDDCAKDEDTKEKLEGSKLKQEVSKSSEESK</sequence>
<name>A0A871R8X3_DEKBR</name>
<dbReference type="OrthoDB" id="6513151at2759"/>
<feature type="region of interest" description="Disordered" evidence="10">
    <location>
        <begin position="596"/>
        <end position="636"/>
    </location>
</feature>
<evidence type="ECO:0000256" key="9">
    <source>
        <dbReference type="PROSITE-ProRule" id="PRU10141"/>
    </source>
</evidence>
<evidence type="ECO:0000256" key="4">
    <source>
        <dbReference type="ARBA" id="ARBA00022741"/>
    </source>
</evidence>
<evidence type="ECO:0000313" key="12">
    <source>
        <dbReference type="EMBL" id="QOU20228.1"/>
    </source>
</evidence>
<dbReference type="InterPro" id="IPR017441">
    <property type="entry name" value="Protein_kinase_ATP_BS"/>
</dbReference>
<evidence type="ECO:0000256" key="3">
    <source>
        <dbReference type="ARBA" id="ARBA00022679"/>
    </source>
</evidence>
<evidence type="ECO:0000256" key="5">
    <source>
        <dbReference type="ARBA" id="ARBA00022777"/>
    </source>
</evidence>
<evidence type="ECO:0000256" key="8">
    <source>
        <dbReference type="ARBA" id="ARBA00048679"/>
    </source>
</evidence>
<dbReference type="PROSITE" id="PS00107">
    <property type="entry name" value="PROTEIN_KINASE_ATP"/>
    <property type="match status" value="1"/>
</dbReference>
<accession>A0A871R8X3</accession>
<dbReference type="InterPro" id="IPR008271">
    <property type="entry name" value="Ser/Thr_kinase_AS"/>
</dbReference>
<feature type="compositionally biased region" description="Basic and acidic residues" evidence="10">
    <location>
        <begin position="186"/>
        <end position="197"/>
    </location>
</feature>
<organism evidence="12 13">
    <name type="scientific">Dekkera bruxellensis</name>
    <name type="common">Brettanomyces custersii</name>
    <dbReference type="NCBI Taxonomy" id="5007"/>
    <lineage>
        <taxon>Eukaryota</taxon>
        <taxon>Fungi</taxon>
        <taxon>Dikarya</taxon>
        <taxon>Ascomycota</taxon>
        <taxon>Saccharomycotina</taxon>
        <taxon>Pichiomycetes</taxon>
        <taxon>Pichiales</taxon>
        <taxon>Pichiaceae</taxon>
        <taxon>Brettanomyces</taxon>
    </lineage>
</organism>
<dbReference type="InterPro" id="IPR011009">
    <property type="entry name" value="Kinase-like_dom_sf"/>
</dbReference>
<dbReference type="GO" id="GO:0005829">
    <property type="term" value="C:cytosol"/>
    <property type="evidence" value="ECO:0007669"/>
    <property type="project" value="TreeGrafter"/>
</dbReference>
<evidence type="ECO:0000256" key="10">
    <source>
        <dbReference type="SAM" id="MobiDB-lite"/>
    </source>
</evidence>
<feature type="compositionally biased region" description="Low complexity" evidence="10">
    <location>
        <begin position="17"/>
        <end position="36"/>
    </location>
</feature>
<keyword evidence="3" id="KW-0808">Transferase</keyword>
<reference evidence="12" key="1">
    <citation type="submission" date="2020-10" db="EMBL/GenBank/DDBJ databases">
        <authorList>
            <person name="Palmer J.M."/>
        </authorList>
    </citation>
    <scope>NUCLEOTIDE SEQUENCE</scope>
    <source>
        <strain evidence="12">UCD 2041</strain>
    </source>
</reference>
<feature type="region of interest" description="Disordered" evidence="10">
    <location>
        <begin position="152"/>
        <end position="214"/>
    </location>
</feature>